<feature type="compositionally biased region" description="Acidic residues" evidence="1">
    <location>
        <begin position="664"/>
        <end position="674"/>
    </location>
</feature>
<feature type="compositionally biased region" description="Polar residues" evidence="1">
    <location>
        <begin position="862"/>
        <end position="878"/>
    </location>
</feature>
<feature type="compositionally biased region" description="Low complexity" evidence="1">
    <location>
        <begin position="1606"/>
        <end position="1617"/>
    </location>
</feature>
<feature type="region of interest" description="Disordered" evidence="1">
    <location>
        <begin position="1"/>
        <end position="354"/>
    </location>
</feature>
<feature type="compositionally biased region" description="Polar residues" evidence="1">
    <location>
        <begin position="337"/>
        <end position="349"/>
    </location>
</feature>
<feature type="compositionally biased region" description="Low complexity" evidence="1">
    <location>
        <begin position="315"/>
        <end position="327"/>
    </location>
</feature>
<dbReference type="Proteomes" id="UP000009084">
    <property type="component" value="Unassembled WGS sequence"/>
</dbReference>
<feature type="compositionally biased region" description="Basic and acidic residues" evidence="1">
    <location>
        <begin position="1429"/>
        <end position="1452"/>
    </location>
</feature>
<feature type="compositionally biased region" description="Basic and acidic residues" evidence="1">
    <location>
        <begin position="736"/>
        <end position="760"/>
    </location>
</feature>
<feature type="compositionally biased region" description="Low complexity" evidence="1">
    <location>
        <begin position="833"/>
        <end position="845"/>
    </location>
</feature>
<dbReference type="PANTHER" id="PTHR42105:SF1">
    <property type="entry name" value="TRANSALDOLASE"/>
    <property type="match status" value="1"/>
</dbReference>
<feature type="compositionally biased region" description="Basic and acidic residues" evidence="1">
    <location>
        <begin position="367"/>
        <end position="389"/>
    </location>
</feature>
<gene>
    <name evidence="2" type="ORF">CPC735_015240</name>
</gene>
<feature type="region of interest" description="Disordered" evidence="1">
    <location>
        <begin position="823"/>
        <end position="1006"/>
    </location>
</feature>
<feature type="compositionally biased region" description="Low complexity" evidence="1">
    <location>
        <begin position="1373"/>
        <end position="1385"/>
    </location>
</feature>
<feature type="compositionally biased region" description="Polar residues" evidence="1">
    <location>
        <begin position="552"/>
        <end position="562"/>
    </location>
</feature>
<feature type="region of interest" description="Disordered" evidence="1">
    <location>
        <begin position="367"/>
        <end position="480"/>
    </location>
</feature>
<feature type="compositionally biased region" description="Polar residues" evidence="1">
    <location>
        <begin position="1353"/>
        <end position="1362"/>
    </location>
</feature>
<feature type="region of interest" description="Disordered" evidence="1">
    <location>
        <begin position="658"/>
        <end position="773"/>
    </location>
</feature>
<reference evidence="2 3" key="1">
    <citation type="journal article" date="2009" name="Genome Res.">
        <title>Comparative genomic analyses of the human fungal pathogens Coccidioides and their relatives.</title>
        <authorList>
            <person name="Sharpton T.J."/>
            <person name="Stajich J.E."/>
            <person name="Rounsley S.D."/>
            <person name="Gardner M.J."/>
            <person name="Wortman J.R."/>
            <person name="Jordar V.S."/>
            <person name="Maiti R."/>
            <person name="Kodira C.D."/>
            <person name="Neafsey D.E."/>
            <person name="Zeng Q."/>
            <person name="Hung C.-Y."/>
            <person name="McMahan C."/>
            <person name="Muszewska A."/>
            <person name="Grynberg M."/>
            <person name="Mandel M.A."/>
            <person name="Kellner E.M."/>
            <person name="Barker B.M."/>
            <person name="Galgiani J.N."/>
            <person name="Orbach M.J."/>
            <person name="Kirkland T.N."/>
            <person name="Cole G.T."/>
            <person name="Henn M.R."/>
            <person name="Birren B.W."/>
            <person name="Taylor J.W."/>
        </authorList>
    </citation>
    <scope>NUCLEOTIDE SEQUENCE [LARGE SCALE GENOMIC DNA]</scope>
    <source>
        <strain evidence="3">C735</strain>
    </source>
</reference>
<dbReference type="OrthoDB" id="5382102at2759"/>
<feature type="compositionally biased region" description="Basic and acidic residues" evidence="1">
    <location>
        <begin position="706"/>
        <end position="723"/>
    </location>
</feature>
<feature type="compositionally biased region" description="Low complexity" evidence="1">
    <location>
        <begin position="155"/>
        <end position="170"/>
    </location>
</feature>
<feature type="compositionally biased region" description="Basic and acidic residues" evidence="1">
    <location>
        <begin position="117"/>
        <end position="127"/>
    </location>
</feature>
<feature type="compositionally biased region" description="Polar residues" evidence="1">
    <location>
        <begin position="1412"/>
        <end position="1425"/>
    </location>
</feature>
<feature type="compositionally biased region" description="Polar residues" evidence="1">
    <location>
        <begin position="1386"/>
        <end position="1401"/>
    </location>
</feature>
<feature type="compositionally biased region" description="Polar residues" evidence="1">
    <location>
        <begin position="1236"/>
        <end position="1252"/>
    </location>
</feature>
<evidence type="ECO:0000313" key="2">
    <source>
        <dbReference type="EMBL" id="EER24926.1"/>
    </source>
</evidence>
<organism evidence="2 3">
    <name type="scientific">Coccidioides posadasii (strain C735)</name>
    <name type="common">Valley fever fungus</name>
    <dbReference type="NCBI Taxonomy" id="222929"/>
    <lineage>
        <taxon>Eukaryota</taxon>
        <taxon>Fungi</taxon>
        <taxon>Dikarya</taxon>
        <taxon>Ascomycota</taxon>
        <taxon>Pezizomycotina</taxon>
        <taxon>Eurotiomycetes</taxon>
        <taxon>Eurotiomycetidae</taxon>
        <taxon>Onygenales</taxon>
        <taxon>Onygenaceae</taxon>
        <taxon>Coccidioides</taxon>
    </lineage>
</organism>
<feature type="region of interest" description="Disordered" evidence="1">
    <location>
        <begin position="1351"/>
        <end position="1466"/>
    </location>
</feature>
<feature type="compositionally biased region" description="Polar residues" evidence="1">
    <location>
        <begin position="1264"/>
        <end position="1283"/>
    </location>
</feature>
<proteinExistence type="predicted"/>
<feature type="region of interest" description="Disordered" evidence="1">
    <location>
        <begin position="1157"/>
        <end position="1198"/>
    </location>
</feature>
<feature type="compositionally biased region" description="Basic and acidic residues" evidence="1">
    <location>
        <begin position="251"/>
        <end position="300"/>
    </location>
</feature>
<feature type="compositionally biased region" description="Polar residues" evidence="1">
    <location>
        <begin position="577"/>
        <end position="608"/>
    </location>
</feature>
<evidence type="ECO:0000256" key="1">
    <source>
        <dbReference type="SAM" id="MobiDB-lite"/>
    </source>
</evidence>
<comment type="caution">
    <text evidence="2">The sequence shown here is derived from an EMBL/GenBank/DDBJ whole genome shotgun (WGS) entry which is preliminary data.</text>
</comment>
<feature type="compositionally biased region" description="Polar residues" evidence="1">
    <location>
        <begin position="187"/>
        <end position="201"/>
    </location>
</feature>
<feature type="region of interest" description="Disordered" evidence="1">
    <location>
        <begin position="552"/>
        <end position="638"/>
    </location>
</feature>
<dbReference type="HOGENOM" id="CLU_003025_0_0_1"/>
<dbReference type="EMBL" id="ACFW01000043">
    <property type="protein sequence ID" value="EER24926.1"/>
    <property type="molecule type" value="Genomic_DNA"/>
</dbReference>
<feature type="compositionally biased region" description="Polar residues" evidence="1">
    <location>
        <begin position="1542"/>
        <end position="1551"/>
    </location>
</feature>
<feature type="region of interest" description="Disordered" evidence="1">
    <location>
        <begin position="1520"/>
        <end position="1659"/>
    </location>
</feature>
<feature type="compositionally biased region" description="Polar residues" evidence="1">
    <location>
        <begin position="691"/>
        <end position="705"/>
    </location>
</feature>
<feature type="compositionally biased region" description="Low complexity" evidence="1">
    <location>
        <begin position="97"/>
        <end position="115"/>
    </location>
</feature>
<protein>
    <submittedName>
        <fullName evidence="2">Uncharacterized protein</fullName>
    </submittedName>
</protein>
<name>C5PCW5_COCP7</name>
<feature type="region of interest" description="Disordered" evidence="1">
    <location>
        <begin position="1236"/>
        <end position="1310"/>
    </location>
</feature>
<feature type="compositionally biased region" description="Polar residues" evidence="1">
    <location>
        <begin position="75"/>
        <end position="85"/>
    </location>
</feature>
<dbReference type="KEGG" id="cpw:9692542"/>
<feature type="region of interest" description="Disordered" evidence="1">
    <location>
        <begin position="495"/>
        <end position="526"/>
    </location>
</feature>
<feature type="compositionally biased region" description="Basic and acidic residues" evidence="1">
    <location>
        <begin position="1285"/>
        <end position="1300"/>
    </location>
</feature>
<dbReference type="VEuPathDB" id="FungiDB:CPC735_015240"/>
<dbReference type="PANTHER" id="PTHR42105">
    <property type="entry name" value="DIM2-ASSOCIATED PROTEIN 1"/>
    <property type="match status" value="1"/>
</dbReference>
<feature type="compositionally biased region" description="Basic residues" evidence="1">
    <location>
        <begin position="442"/>
        <end position="451"/>
    </location>
</feature>
<evidence type="ECO:0000313" key="3">
    <source>
        <dbReference type="Proteomes" id="UP000009084"/>
    </source>
</evidence>
<feature type="region of interest" description="Disordered" evidence="1">
    <location>
        <begin position="1020"/>
        <end position="1048"/>
    </location>
</feature>
<sequence length="1659" mass="181944">MGVDTRKPILPAPTDSTFLDTTGGSGTGTGTGTDIATDISRRTDKTSYSLPDDGSPITISTRRKSQPREREESKVSPSGHNSHTSLLIEYFEGGKRSSGVNSRPSVRVRVTPSSSRKNKDRDDHVHITETSSGRKPSYTRRISLGTPNRTKESTEGAADDSSATSGADETPTARQPPVEIEFVDRNSGVSSRYVQPTSEISSMPPESLFGSTMGGASETQRRRRHSFSDEEEFEQNDNLLKTPSRRRSRSLSRERIAQKAAEKLSSAPRDHVSQPKQRPNERTQNSRDMGRDIFESDLKSPRKRSGKHREKDLISPESSLLSNSALSHNKVGGDQCSFRSGTSRSSLNNPKLLETVEDAIRRLILPELKELKKDQKVQSNRAKFEHDTSASRASGSVGSKDELTRRLSKHASAPDVSKPRLVVGNEDPQSPRSPSNEYSSRRERRRKKQHSPPRERRGSKFAEFLAPEEPGIYRKKSKGLRDAEAAKIVGTALTAAALKHHDSTSSFGSKRERGSRRSGSGGINETELIFEKHDVAPMPHLRSELESQVTRQSIQSQMSDNSAGPLRGEVVRGSPREVTSPTTRTLDITPRASQNSLKSPRSNLSNPPLNIDEIEQEPAHERDASPSPDIPGIDIDYPYGKEGGNLFLQRGALSPIQSVASCQEEQEENEEEQEGIQHAPLAHGDHRLSIDSLSSAPSTDLARSTRNTDHSSERRRALSDHQNESGVELGYGDSPRLSRSDEHWEESQHEEYDDDHRSVGEETEVGSVDAKRMTRYTDENFDDPFDPGHEVARGAAANAEFIHTPIGVESAVASLLDPSVVDAGSTHSPVLESPSRPRSWGSSGSVRELTRDVTINRKGSPLKQQLNIPSGPAETSFQKRMGVSSPPQSVANSTDEDDRPYMGATGLPSAGSPIPEIGHIPDSEESEINTNPSIIQGPIGGMPQGSREHWPFDSSPPGVEGDILTNPNQYHDPLEPSPLLMDRSGPTGLGVIAEESAPLDQPYYDQSNAYHNDRVDVISPGGGKDEGYISGANHRSASSATPEPKGKGLAALEDIPFSSPLEEDDDPYTHRRQLSGFSHGIASPLYDSATGRGIDMIQSKDIVALMDHLTVRDAQRNARDTEILVTLVRSAAEMRNSFEDMKKFIATQDEKLLDTTEKHHGQTRQMLNGPRPQPASASRAPRRMSEDDDDTPTKKKNVFKRALKGLSLKSSNDLTHIEDMLVHLLGEVEALRATQENQLRGNTLTETRNSLDNPRGSLDGFGSQGQPANGSNQSARYSNSPRSTGDAKHLSLQHETERRISPVMEDNEEPLTPQEEVLLDPQMNPDAHFLGRHKRGGSVPITTPERVAVASGALSNETTPKMSTDKSRKHKSSSSSFFPRVSRWSKTTASSMGENIKNSMQLGRKERPYSEMSRSGSDLNLSGYATNDCYDHRGDDRLRSNGSLDREDRSENRPPSPLVPSQVSEIPKYRAHRDSLNLQHPQPRPGARYQTHLETQAHNYTHMESPATEAWASNHSVEGAGYQHQPQSNAGRRSPLSDGGYSATSSITSRHTGPPRPPKIRDEGPLVPHRPASIKDGVQPSYAERVALRKTGNMSNPDAKIGSPKGSPGRTGPQRRPTGPRPNPSSGKYSSGQGGFSNVKRHTKHQGSPHQIDDEDDEY</sequence>
<accession>C5PCW5</accession>